<dbReference type="RefSeq" id="WP_006720679.1">
    <property type="nucleotide sequence ID" value="NZ_CP085935.1"/>
</dbReference>
<evidence type="ECO:0000256" key="3">
    <source>
        <dbReference type="ARBA" id="ARBA00022490"/>
    </source>
</evidence>
<dbReference type="STRING" id="445975.COLSTE_01022"/>
<keyword evidence="6" id="KW-0598">Phosphotransferase system</keyword>
<dbReference type="Gene3D" id="3.40.35.10">
    <property type="entry name" value="Phosphotransferase system, sorbose subfamily IIB component"/>
    <property type="match status" value="1"/>
</dbReference>
<comment type="subcellular location">
    <subcellularLocation>
        <location evidence="1">Cytoplasm</location>
    </subcellularLocation>
</comment>
<dbReference type="Pfam" id="PF03830">
    <property type="entry name" value="PTSIIB_sorb"/>
    <property type="match status" value="1"/>
</dbReference>
<dbReference type="InterPro" id="IPR036667">
    <property type="entry name" value="PTS_IIB_sorbose-sp_sf"/>
</dbReference>
<keyword evidence="7" id="KW-0418">Kinase</keyword>
<keyword evidence="4" id="KW-0762">Sugar transport</keyword>
<evidence type="ECO:0000313" key="9">
    <source>
        <dbReference type="EMBL" id="EEA90740.1"/>
    </source>
</evidence>
<name>B6GAC6_9ACTN</name>
<evidence type="ECO:0000256" key="6">
    <source>
        <dbReference type="ARBA" id="ARBA00022683"/>
    </source>
</evidence>
<evidence type="ECO:0000256" key="7">
    <source>
        <dbReference type="ARBA" id="ARBA00022777"/>
    </source>
</evidence>
<evidence type="ECO:0000256" key="4">
    <source>
        <dbReference type="ARBA" id="ARBA00022597"/>
    </source>
</evidence>
<accession>B6GAC6</accession>
<evidence type="ECO:0000313" key="10">
    <source>
        <dbReference type="Proteomes" id="UP000003560"/>
    </source>
</evidence>
<keyword evidence="3" id="KW-0963">Cytoplasm</keyword>
<dbReference type="SUPFAM" id="SSF52728">
    <property type="entry name" value="PTS IIb component"/>
    <property type="match status" value="1"/>
</dbReference>
<dbReference type="HOGENOM" id="CLU_116175_0_0_11"/>
<dbReference type="GeneID" id="98002019"/>
<dbReference type="InterPro" id="IPR004720">
    <property type="entry name" value="PTS_IIB_sorbose-sp"/>
</dbReference>
<keyword evidence="10" id="KW-1185">Reference proteome</keyword>
<feature type="domain" description="PTS EIIB type-4" evidence="8">
    <location>
        <begin position="1"/>
        <end position="161"/>
    </location>
</feature>
<keyword evidence="2" id="KW-0813">Transport</keyword>
<dbReference type="GO" id="GO:0009401">
    <property type="term" value="P:phosphoenolpyruvate-dependent sugar phosphotransferase system"/>
    <property type="evidence" value="ECO:0007669"/>
    <property type="project" value="UniProtKB-KW"/>
</dbReference>
<reference evidence="9 10" key="1">
    <citation type="submission" date="2008-10" db="EMBL/GenBank/DDBJ databases">
        <title>Draft genome sequence of Collinsella stercoris (DSM 13279).</title>
        <authorList>
            <person name="Sudarsanam P."/>
            <person name="Ley R."/>
            <person name="Guruge J."/>
            <person name="Turnbaugh P.J."/>
            <person name="Mahowald M."/>
            <person name="Liep D."/>
            <person name="Gordon J."/>
        </authorList>
    </citation>
    <scope>NUCLEOTIDE SEQUENCE [LARGE SCALE GENOMIC DNA]</scope>
    <source>
        <strain evidence="9 10">DSM 13279</strain>
    </source>
</reference>
<gene>
    <name evidence="9" type="ORF">COLSTE_01022</name>
</gene>
<evidence type="ECO:0000256" key="5">
    <source>
        <dbReference type="ARBA" id="ARBA00022679"/>
    </source>
</evidence>
<organism evidence="9 10">
    <name type="scientific">Collinsella stercoris DSM 13279</name>
    <dbReference type="NCBI Taxonomy" id="445975"/>
    <lineage>
        <taxon>Bacteria</taxon>
        <taxon>Bacillati</taxon>
        <taxon>Actinomycetota</taxon>
        <taxon>Coriobacteriia</taxon>
        <taxon>Coriobacteriales</taxon>
        <taxon>Coriobacteriaceae</taxon>
        <taxon>Collinsella</taxon>
    </lineage>
</organism>
<protein>
    <submittedName>
        <fullName evidence="9">PTS system sorbose subfamily IIB component</fullName>
    </submittedName>
</protein>
<dbReference type="AlphaFoldDB" id="B6GAC6"/>
<dbReference type="OrthoDB" id="9788818at2"/>
<dbReference type="GO" id="GO:0016301">
    <property type="term" value="F:kinase activity"/>
    <property type="evidence" value="ECO:0007669"/>
    <property type="project" value="UniProtKB-KW"/>
</dbReference>
<comment type="caution">
    <text evidence="9">The sequence shown here is derived from an EMBL/GenBank/DDBJ whole genome shotgun (WGS) entry which is preliminary data.</text>
</comment>
<evidence type="ECO:0000259" key="8">
    <source>
        <dbReference type="PROSITE" id="PS51101"/>
    </source>
</evidence>
<evidence type="ECO:0000256" key="1">
    <source>
        <dbReference type="ARBA" id="ARBA00004496"/>
    </source>
</evidence>
<dbReference type="GO" id="GO:0005737">
    <property type="term" value="C:cytoplasm"/>
    <property type="evidence" value="ECO:0007669"/>
    <property type="project" value="UniProtKB-SubCell"/>
</dbReference>
<evidence type="ECO:0000256" key="2">
    <source>
        <dbReference type="ARBA" id="ARBA00022448"/>
    </source>
</evidence>
<sequence length="161" mass="17876">MSIVLLRCDDRLIHGQCIVRVLNDYKVDQIILADAFTAANPIMENVYKMSVPSTVKLSLVDPASGEAIELIERASADESSTLVLVKDPVVVLDLQKRTDSLPKSLDIGPMSNRAGTRKVTYFSFLLQAEEQACEGLSDFGVRVFFQQVPGEKEVEWSEVKQ</sequence>
<dbReference type="GO" id="GO:0008982">
    <property type="term" value="F:protein-N(PI)-phosphohistidine-sugar phosphotransferase activity"/>
    <property type="evidence" value="ECO:0007669"/>
    <property type="project" value="InterPro"/>
</dbReference>
<keyword evidence="5" id="KW-0808">Transferase</keyword>
<proteinExistence type="predicted"/>
<dbReference type="EMBL" id="ABXJ01000059">
    <property type="protein sequence ID" value="EEA90740.1"/>
    <property type="molecule type" value="Genomic_DNA"/>
</dbReference>
<dbReference type="eggNOG" id="COG3444">
    <property type="taxonomic scope" value="Bacteria"/>
</dbReference>
<dbReference type="Proteomes" id="UP000003560">
    <property type="component" value="Unassembled WGS sequence"/>
</dbReference>
<dbReference type="PROSITE" id="PS51101">
    <property type="entry name" value="PTS_EIIB_TYPE_4"/>
    <property type="match status" value="1"/>
</dbReference>
<reference evidence="9 10" key="2">
    <citation type="submission" date="2008-10" db="EMBL/GenBank/DDBJ databases">
        <authorList>
            <person name="Fulton L."/>
            <person name="Clifton S."/>
            <person name="Fulton B."/>
            <person name="Xu J."/>
            <person name="Minx P."/>
            <person name="Pepin K.H."/>
            <person name="Johnson M."/>
            <person name="Thiruvilangam P."/>
            <person name="Bhonagiri V."/>
            <person name="Nash W.E."/>
            <person name="Mardis E.R."/>
            <person name="Wilson R.K."/>
        </authorList>
    </citation>
    <scope>NUCLEOTIDE SEQUENCE [LARGE SCALE GENOMIC DNA]</scope>
    <source>
        <strain evidence="9 10">DSM 13279</strain>
    </source>
</reference>